<dbReference type="EMBL" id="RDQH01000338">
    <property type="protein sequence ID" value="RXH81735.1"/>
    <property type="molecule type" value="Genomic_DNA"/>
</dbReference>
<proteinExistence type="predicted"/>
<feature type="region of interest" description="Disordered" evidence="1">
    <location>
        <begin position="1"/>
        <end position="79"/>
    </location>
</feature>
<feature type="compositionally biased region" description="Basic and acidic residues" evidence="1">
    <location>
        <begin position="23"/>
        <end position="49"/>
    </location>
</feature>
<evidence type="ECO:0000313" key="2">
    <source>
        <dbReference type="EMBL" id="RXH81735.1"/>
    </source>
</evidence>
<dbReference type="Proteomes" id="UP000290289">
    <property type="component" value="Chromosome 12"/>
</dbReference>
<evidence type="ECO:0000313" key="3">
    <source>
        <dbReference type="Proteomes" id="UP000290289"/>
    </source>
</evidence>
<evidence type="ECO:0000256" key="1">
    <source>
        <dbReference type="SAM" id="MobiDB-lite"/>
    </source>
</evidence>
<accession>A0A498IHW3</accession>
<dbReference type="AlphaFoldDB" id="A0A498IHW3"/>
<gene>
    <name evidence="2" type="ORF">DVH24_036076</name>
</gene>
<reference evidence="2 3" key="1">
    <citation type="submission" date="2018-10" db="EMBL/GenBank/DDBJ databases">
        <title>A high-quality apple genome assembly.</title>
        <authorList>
            <person name="Hu J."/>
        </authorList>
    </citation>
    <scope>NUCLEOTIDE SEQUENCE [LARGE SCALE GENOMIC DNA]</scope>
    <source>
        <strain evidence="3">cv. HFTH1</strain>
        <tissue evidence="2">Young leaf</tissue>
    </source>
</reference>
<protein>
    <submittedName>
        <fullName evidence="2">Uncharacterized protein</fullName>
    </submittedName>
</protein>
<sequence length="79" mass="9468">MQDRPLPEPLNLSVHITRKHQSKHLEIAEKGPKRMPERRRNIPLHEKMAVPRQSVPRERHTKQKPPIEQQRAEEEEDRS</sequence>
<organism evidence="2 3">
    <name type="scientific">Malus domestica</name>
    <name type="common">Apple</name>
    <name type="synonym">Pyrus malus</name>
    <dbReference type="NCBI Taxonomy" id="3750"/>
    <lineage>
        <taxon>Eukaryota</taxon>
        <taxon>Viridiplantae</taxon>
        <taxon>Streptophyta</taxon>
        <taxon>Embryophyta</taxon>
        <taxon>Tracheophyta</taxon>
        <taxon>Spermatophyta</taxon>
        <taxon>Magnoliopsida</taxon>
        <taxon>eudicotyledons</taxon>
        <taxon>Gunneridae</taxon>
        <taxon>Pentapetalae</taxon>
        <taxon>rosids</taxon>
        <taxon>fabids</taxon>
        <taxon>Rosales</taxon>
        <taxon>Rosaceae</taxon>
        <taxon>Amygdaloideae</taxon>
        <taxon>Maleae</taxon>
        <taxon>Malus</taxon>
    </lineage>
</organism>
<name>A0A498IHW3_MALDO</name>
<comment type="caution">
    <text evidence="2">The sequence shown here is derived from an EMBL/GenBank/DDBJ whole genome shotgun (WGS) entry which is preliminary data.</text>
</comment>
<keyword evidence="3" id="KW-1185">Reference proteome</keyword>